<dbReference type="AlphaFoldDB" id="A0A8J7U2R3"/>
<dbReference type="PANTHER" id="PTHR21485:SF6">
    <property type="entry name" value="N-ACYLNEURAMINATE CYTIDYLYLTRANSFERASE-RELATED"/>
    <property type="match status" value="1"/>
</dbReference>
<evidence type="ECO:0000313" key="1">
    <source>
        <dbReference type="EMBL" id="MBO1317999.1"/>
    </source>
</evidence>
<dbReference type="SUPFAM" id="SSF53448">
    <property type="entry name" value="Nucleotide-diphospho-sugar transferases"/>
    <property type="match status" value="1"/>
</dbReference>
<dbReference type="Proteomes" id="UP000664417">
    <property type="component" value="Unassembled WGS sequence"/>
</dbReference>
<name>A0A8J7U2R3_9BACT</name>
<dbReference type="RefSeq" id="WP_207857543.1">
    <property type="nucleotide sequence ID" value="NZ_JAFREP010000004.1"/>
</dbReference>
<keyword evidence="2" id="KW-1185">Reference proteome</keyword>
<sequence>MEMVAIIPARGGSKGLPHKNVRDLNGKPLLAWTVEAALGATSVGETYVSTEDDEIAAVARTHGAQVIARPAPLATDAALSRDVVLHALDVLAAAGRVPKWVVLLQPTSPLRTAAHIDACHALLADGTTRSVVSVCDVAHHPLKTLLLNEEGVAQPISQWADLEQPRQQLPAAKRPNGAIYIVDRAAFQAEKRFFLPPLRLFTMGAEQSIDIDTLADLNQAAVDLAD</sequence>
<protein>
    <submittedName>
        <fullName evidence="1">Acylneuraminate cytidylyltransferase family protein</fullName>
    </submittedName>
</protein>
<dbReference type="InterPro" id="IPR029044">
    <property type="entry name" value="Nucleotide-diphossugar_trans"/>
</dbReference>
<dbReference type="GO" id="GO:0008781">
    <property type="term" value="F:N-acylneuraminate cytidylyltransferase activity"/>
    <property type="evidence" value="ECO:0007669"/>
    <property type="project" value="TreeGrafter"/>
</dbReference>
<dbReference type="InterPro" id="IPR050793">
    <property type="entry name" value="CMP-NeuNAc_synthase"/>
</dbReference>
<keyword evidence="1" id="KW-0808">Transferase</keyword>
<dbReference type="PANTHER" id="PTHR21485">
    <property type="entry name" value="HAD SUPERFAMILY MEMBERS CMAS AND KDSC"/>
    <property type="match status" value="1"/>
</dbReference>
<dbReference type="EMBL" id="JAFREP010000004">
    <property type="protein sequence ID" value="MBO1317999.1"/>
    <property type="molecule type" value="Genomic_DNA"/>
</dbReference>
<gene>
    <name evidence="1" type="ORF">J3U88_05955</name>
</gene>
<dbReference type="Gene3D" id="3.90.550.10">
    <property type="entry name" value="Spore Coat Polysaccharide Biosynthesis Protein SpsA, Chain A"/>
    <property type="match status" value="1"/>
</dbReference>
<dbReference type="Pfam" id="PF02348">
    <property type="entry name" value="CTP_transf_3"/>
    <property type="match status" value="1"/>
</dbReference>
<comment type="caution">
    <text evidence="1">The sequence shown here is derived from an EMBL/GenBank/DDBJ whole genome shotgun (WGS) entry which is preliminary data.</text>
</comment>
<dbReference type="InterPro" id="IPR003329">
    <property type="entry name" value="Cytidylyl_trans"/>
</dbReference>
<organism evidence="1 2">
    <name type="scientific">Acanthopleuribacter pedis</name>
    <dbReference type="NCBI Taxonomy" id="442870"/>
    <lineage>
        <taxon>Bacteria</taxon>
        <taxon>Pseudomonadati</taxon>
        <taxon>Acidobacteriota</taxon>
        <taxon>Holophagae</taxon>
        <taxon>Acanthopleuribacterales</taxon>
        <taxon>Acanthopleuribacteraceae</taxon>
        <taxon>Acanthopleuribacter</taxon>
    </lineage>
</organism>
<dbReference type="CDD" id="cd02513">
    <property type="entry name" value="CMP-NeuAc_Synthase"/>
    <property type="match status" value="1"/>
</dbReference>
<keyword evidence="1" id="KW-0548">Nucleotidyltransferase</keyword>
<reference evidence="1" key="1">
    <citation type="submission" date="2021-03" db="EMBL/GenBank/DDBJ databases">
        <authorList>
            <person name="Wang G."/>
        </authorList>
    </citation>
    <scope>NUCLEOTIDE SEQUENCE</scope>
    <source>
        <strain evidence="1">KCTC 12899</strain>
    </source>
</reference>
<evidence type="ECO:0000313" key="2">
    <source>
        <dbReference type="Proteomes" id="UP000664417"/>
    </source>
</evidence>
<proteinExistence type="predicted"/>
<accession>A0A8J7U2R3</accession>